<sequence length="51" mass="5412">MYVTPRSSIAMVVGARGERRSQEGVDPSRCGDSGSATTTWKQVQALASVAR</sequence>
<protein>
    <submittedName>
        <fullName evidence="2">Uncharacterized protein</fullName>
    </submittedName>
</protein>
<reference evidence="2 3" key="1">
    <citation type="submission" date="2023-10" db="EMBL/GenBank/DDBJ databases">
        <title>Development of a sustainable strategy for remediation of hydrocarbon-contaminated territories based on the waste exchange concept.</title>
        <authorList>
            <person name="Krivoruchko A."/>
        </authorList>
    </citation>
    <scope>NUCLEOTIDE SEQUENCE [LARGE SCALE GENOMIC DNA]</scope>
    <source>
        <strain evidence="2 3">IEGM 60</strain>
    </source>
</reference>
<name>A0ABU4CDY2_RHOJO</name>
<dbReference type="Proteomes" id="UP001185737">
    <property type="component" value="Unassembled WGS sequence"/>
</dbReference>
<evidence type="ECO:0000313" key="2">
    <source>
        <dbReference type="EMBL" id="MDV6281771.1"/>
    </source>
</evidence>
<organism evidence="2 3">
    <name type="scientific">Rhodococcus jostii</name>
    <dbReference type="NCBI Taxonomy" id="132919"/>
    <lineage>
        <taxon>Bacteria</taxon>
        <taxon>Bacillati</taxon>
        <taxon>Actinomycetota</taxon>
        <taxon>Actinomycetes</taxon>
        <taxon>Mycobacteriales</taxon>
        <taxon>Nocardiaceae</taxon>
        <taxon>Rhodococcus</taxon>
    </lineage>
</organism>
<feature type="region of interest" description="Disordered" evidence="1">
    <location>
        <begin position="15"/>
        <end position="37"/>
    </location>
</feature>
<gene>
    <name evidence="2" type="ORF">R3Q59_14765</name>
</gene>
<dbReference type="RefSeq" id="WP_317568728.1">
    <property type="nucleotide sequence ID" value="NZ_JAWLKA010000007.1"/>
</dbReference>
<accession>A0ABU4CDY2</accession>
<evidence type="ECO:0000256" key="1">
    <source>
        <dbReference type="SAM" id="MobiDB-lite"/>
    </source>
</evidence>
<proteinExistence type="predicted"/>
<comment type="caution">
    <text evidence="2">The sequence shown here is derived from an EMBL/GenBank/DDBJ whole genome shotgun (WGS) entry which is preliminary data.</text>
</comment>
<dbReference type="EMBL" id="JAWLKA010000007">
    <property type="protein sequence ID" value="MDV6281771.1"/>
    <property type="molecule type" value="Genomic_DNA"/>
</dbReference>
<keyword evidence="3" id="KW-1185">Reference proteome</keyword>
<evidence type="ECO:0000313" key="3">
    <source>
        <dbReference type="Proteomes" id="UP001185737"/>
    </source>
</evidence>